<dbReference type="PANTHER" id="PTHR43855">
    <property type="entry name" value="THIOSULFATE SULFURTRANSFERASE"/>
    <property type="match status" value="1"/>
</dbReference>
<dbReference type="SUPFAM" id="SSF52821">
    <property type="entry name" value="Rhodanese/Cell cycle control phosphatase"/>
    <property type="match status" value="2"/>
</dbReference>
<dbReference type="InterPro" id="IPR036873">
    <property type="entry name" value="Rhodanese-like_dom_sf"/>
</dbReference>
<evidence type="ECO:0000313" key="3">
    <source>
        <dbReference type="EMBL" id="WNL30039.1"/>
    </source>
</evidence>
<protein>
    <submittedName>
        <fullName evidence="3">Rhodanese-like domain-containing protein</fullName>
    </submittedName>
</protein>
<accession>A0AA96DL79</accession>
<keyword evidence="1" id="KW-0677">Repeat</keyword>
<dbReference type="Pfam" id="PF00581">
    <property type="entry name" value="Rhodanese"/>
    <property type="match status" value="2"/>
</dbReference>
<dbReference type="InterPro" id="IPR051126">
    <property type="entry name" value="Thiosulfate_sulfurtransferase"/>
</dbReference>
<dbReference type="PROSITE" id="PS50206">
    <property type="entry name" value="RHODANESE_3"/>
    <property type="match status" value="2"/>
</dbReference>
<feature type="domain" description="Rhodanese" evidence="2">
    <location>
        <begin position="179"/>
        <end position="298"/>
    </location>
</feature>
<organism evidence="3">
    <name type="scientific">Arcobacter sp. AZ-2023</name>
    <dbReference type="NCBI Taxonomy" id="3074453"/>
    <lineage>
        <taxon>Bacteria</taxon>
        <taxon>Pseudomonadati</taxon>
        <taxon>Campylobacterota</taxon>
        <taxon>Epsilonproteobacteria</taxon>
        <taxon>Campylobacterales</taxon>
        <taxon>Arcobacteraceae</taxon>
        <taxon>Arcobacter</taxon>
    </lineage>
</organism>
<evidence type="ECO:0000259" key="2">
    <source>
        <dbReference type="PROSITE" id="PS50206"/>
    </source>
</evidence>
<feature type="domain" description="Rhodanese" evidence="2">
    <location>
        <begin position="36"/>
        <end position="149"/>
    </location>
</feature>
<dbReference type="Gene3D" id="3.40.250.10">
    <property type="entry name" value="Rhodanese-like domain"/>
    <property type="match status" value="2"/>
</dbReference>
<name>A0AA96DL79_9BACT</name>
<dbReference type="EMBL" id="CP134854">
    <property type="protein sequence ID" value="WNL30039.1"/>
    <property type="molecule type" value="Genomic_DNA"/>
</dbReference>
<evidence type="ECO:0000256" key="1">
    <source>
        <dbReference type="ARBA" id="ARBA00022737"/>
    </source>
</evidence>
<dbReference type="InterPro" id="IPR001763">
    <property type="entry name" value="Rhodanese-like_dom"/>
</dbReference>
<dbReference type="AlphaFoldDB" id="A0AA96DL79"/>
<sequence length="302" mass="34590">MLKILALIGASITMVLGLELPKNHIVETSWLEKNQNEKNLVIIDTREKVNYEKGHIKNAINYPKNEWNKGTTIEIPKLYNTPKQIEEMARKAGISKDSVVVFYSEGKEDTDFENAATALWNMWIYGFKNSVILNGGFEKWSSEKRVVAKELPNIKPSDFEIEEFVNDIASLNDVVNAIYDENIQIADARVAKFFRGEDDRKELLRHGRIPTAKLTPMLRHVKKENSYYTFISQDESKKILNNSGYGVELDKPLIVYCNTGQKAKGLWFIAKFNAGMQNVKVYDGSMVEYSRTNFPLETGEEF</sequence>
<gene>
    <name evidence="3" type="ORF">RMQ68_01225</name>
</gene>
<proteinExistence type="predicted"/>
<reference evidence="3" key="1">
    <citation type="submission" date="2023-09" db="EMBL/GenBank/DDBJ databases">
        <title>Arcobacter tbilisiensis sp. nov. isolated from chicken meat in Tbilisi, Georgia.</title>
        <authorList>
            <person name="Matthias R."/>
            <person name="Zautner A.E."/>
        </authorList>
    </citation>
    <scope>NUCLEOTIDE SEQUENCE</scope>
    <source>
        <strain evidence="3">LEO 52</strain>
    </source>
</reference>
<dbReference type="PANTHER" id="PTHR43855:SF1">
    <property type="entry name" value="THIOSULFATE SULFURTRANSFERASE"/>
    <property type="match status" value="1"/>
</dbReference>
<dbReference type="SMART" id="SM00450">
    <property type="entry name" value="RHOD"/>
    <property type="match status" value="2"/>
</dbReference>